<reference evidence="5" key="1">
    <citation type="submission" date="2021-06" db="EMBL/GenBank/DDBJ databases">
        <authorList>
            <person name="Criscuolo A."/>
        </authorList>
    </citation>
    <scope>NUCLEOTIDE SEQUENCE</scope>
    <source>
        <strain evidence="5">CIP111600</strain>
    </source>
</reference>
<dbReference type="AlphaFoldDB" id="A0A916NKS1"/>
<evidence type="ECO:0000259" key="4">
    <source>
        <dbReference type="Pfam" id="PF07833"/>
    </source>
</evidence>
<evidence type="ECO:0000256" key="3">
    <source>
        <dbReference type="SAM" id="SignalP"/>
    </source>
</evidence>
<keyword evidence="6" id="KW-1185">Reference proteome</keyword>
<gene>
    <name evidence="5" type="ORF">PAESOLCIP111_04675</name>
</gene>
<dbReference type="PANTHER" id="PTHR43215">
    <property type="entry name" value="RADIAL SPOKE HEAD 1 HOMOLOG"/>
    <property type="match status" value="1"/>
</dbReference>
<feature type="chain" id="PRO_5039193632" description="Copper amine oxidase-like N-terminal domain-containing protein" evidence="3">
    <location>
        <begin position="20"/>
        <end position="509"/>
    </location>
</feature>
<evidence type="ECO:0000256" key="2">
    <source>
        <dbReference type="SAM" id="Coils"/>
    </source>
</evidence>
<dbReference type="RefSeq" id="WP_218094393.1">
    <property type="nucleotide sequence ID" value="NZ_CAJVAS010000027.1"/>
</dbReference>
<sequence length="509" mass="56127">MNKWYAIALSACLMSSVLALPGAASAAAAEKPVRVFLDGKPIKFEAPPLVEDGTTLVQFRPIFEKLGLRIGWNEDTQTVTGTRDDLMIKLIIDDTGAYVNERPTELELPPRLVDGNTFVPLRFVGEASGKEVTWNEKTSTIYLRTPKNVGKTTDPSKPVKGEYAFPDGTKYTGQLVNGYPEGTGKLYDEKGKLLFEGTMSGGLPADGRLRSYYDNGQLEFNGTIKDGVWSGSVKQYMTSGSLMFDGTYVNGEREKGTLYSETGDKYVGPFDNDLPNGTGKITYDSGDVYEGDVVDGVREGKGTYTTAKGEKVVGEFKNNTLNGLVSHYDRKGTLLSVSEYSNDILISKVDMTSESSTLPNTNTTTQPAPLKIENERHDKAISLLKTQYNENKKKVENQIAQIRKSNPGTYATKASYDRALKDANAKQEEILEKMGSLPLDNSVTAEAARVELEKQLIETQELLAQIIAKGSVQQQIQALRDQLTLLRESYTEAVKRENEQHAEMVKKLK</sequence>
<keyword evidence="2" id="KW-0175">Coiled coil</keyword>
<dbReference type="EMBL" id="CAJVAS010000027">
    <property type="protein sequence ID" value="CAG7644353.1"/>
    <property type="molecule type" value="Genomic_DNA"/>
</dbReference>
<dbReference type="PANTHER" id="PTHR43215:SF14">
    <property type="entry name" value="RADIAL SPOKE HEAD 1 HOMOLOG"/>
    <property type="match status" value="1"/>
</dbReference>
<comment type="caution">
    <text evidence="5">The sequence shown here is derived from an EMBL/GenBank/DDBJ whole genome shotgun (WGS) entry which is preliminary data.</text>
</comment>
<proteinExistence type="predicted"/>
<organism evidence="5 6">
    <name type="scientific">Paenibacillus solanacearum</name>
    <dbReference type="NCBI Taxonomy" id="2048548"/>
    <lineage>
        <taxon>Bacteria</taxon>
        <taxon>Bacillati</taxon>
        <taxon>Bacillota</taxon>
        <taxon>Bacilli</taxon>
        <taxon>Bacillales</taxon>
        <taxon>Paenibacillaceae</taxon>
        <taxon>Paenibacillus</taxon>
    </lineage>
</organism>
<protein>
    <recommendedName>
        <fullName evidence="4">Copper amine oxidase-like N-terminal domain-containing protein</fullName>
    </recommendedName>
</protein>
<name>A0A916NKS1_9BACL</name>
<feature type="signal peptide" evidence="3">
    <location>
        <begin position="1"/>
        <end position="19"/>
    </location>
</feature>
<dbReference type="Pfam" id="PF07833">
    <property type="entry name" value="Cu_amine_oxidN1"/>
    <property type="match status" value="1"/>
</dbReference>
<evidence type="ECO:0000313" key="6">
    <source>
        <dbReference type="Proteomes" id="UP000693672"/>
    </source>
</evidence>
<dbReference type="Proteomes" id="UP000693672">
    <property type="component" value="Unassembled WGS sequence"/>
</dbReference>
<feature type="domain" description="Copper amine oxidase-like N-terminal" evidence="4">
    <location>
        <begin position="37"/>
        <end position="143"/>
    </location>
</feature>
<keyword evidence="1" id="KW-0677">Repeat</keyword>
<dbReference type="Pfam" id="PF07661">
    <property type="entry name" value="MORN_2"/>
    <property type="match status" value="2"/>
</dbReference>
<accession>A0A916NKS1</accession>
<evidence type="ECO:0000256" key="1">
    <source>
        <dbReference type="ARBA" id="ARBA00022737"/>
    </source>
</evidence>
<dbReference type="Pfam" id="PF02493">
    <property type="entry name" value="MORN"/>
    <property type="match status" value="2"/>
</dbReference>
<dbReference type="InterPro" id="IPR012854">
    <property type="entry name" value="Cu_amine_oxidase-like_N"/>
</dbReference>
<dbReference type="InterPro" id="IPR003409">
    <property type="entry name" value="MORN"/>
</dbReference>
<dbReference type="SMART" id="SM00698">
    <property type="entry name" value="MORN"/>
    <property type="match status" value="3"/>
</dbReference>
<keyword evidence="3" id="KW-0732">Signal</keyword>
<feature type="coiled-coil region" evidence="2">
    <location>
        <begin position="449"/>
        <end position="500"/>
    </location>
</feature>
<evidence type="ECO:0000313" key="5">
    <source>
        <dbReference type="EMBL" id="CAG7644353.1"/>
    </source>
</evidence>
<dbReference type="InterPro" id="IPR011652">
    <property type="entry name" value="MORN_2"/>
</dbReference>